<dbReference type="AlphaFoldDB" id="A0A4P7YBY4"/>
<dbReference type="Proteomes" id="UP000298274">
    <property type="component" value="Chromosome"/>
</dbReference>
<accession>A0A4P7YBY4</accession>
<organism evidence="1 2">
    <name type="scientific">Pseudomonas veronii</name>
    <dbReference type="NCBI Taxonomy" id="76761"/>
    <lineage>
        <taxon>Bacteria</taxon>
        <taxon>Pseudomonadati</taxon>
        <taxon>Pseudomonadota</taxon>
        <taxon>Gammaproteobacteria</taxon>
        <taxon>Pseudomonadales</taxon>
        <taxon>Pseudomonadaceae</taxon>
        <taxon>Pseudomonas</taxon>
    </lineage>
</organism>
<dbReference type="EMBL" id="CP039631">
    <property type="protein sequence ID" value="QCG68253.1"/>
    <property type="molecule type" value="Genomic_DNA"/>
</dbReference>
<evidence type="ECO:0000313" key="1">
    <source>
        <dbReference type="EMBL" id="QCG68253.1"/>
    </source>
</evidence>
<protein>
    <submittedName>
        <fullName evidence="1">Uncharacterized protein</fullName>
    </submittedName>
</protein>
<evidence type="ECO:0000313" key="2">
    <source>
        <dbReference type="Proteomes" id="UP000298274"/>
    </source>
</evidence>
<reference evidence="2" key="1">
    <citation type="submission" date="2019-04" db="EMBL/GenBank/DDBJ databases">
        <title>Complete genome sequence of Pseudomonas veronii strain PVy, a versatile degrader capable of using multiple contaminants as sole carbon sources.</title>
        <authorList>
            <person name="Lopez-Echartea E."/>
            <person name="Ridl J."/>
            <person name="Pajer P."/>
            <person name="Strejcek M."/>
            <person name="Suman J."/>
            <person name="Uhlik O."/>
        </authorList>
    </citation>
    <scope>NUCLEOTIDE SEQUENCE [LARGE SCALE GENOMIC DNA]</scope>
    <source>
        <strain evidence="2">Pvy</strain>
    </source>
</reference>
<gene>
    <name evidence="1" type="ORF">E4167_30575</name>
</gene>
<dbReference type="RefSeq" id="WP_052743324.1">
    <property type="nucleotide sequence ID" value="NZ_CP039631.3"/>
</dbReference>
<name>A0A4P7YBY4_PSEVE</name>
<proteinExistence type="predicted"/>
<sequence>MNIKVQANISWSDLVENGLTKNSFDQLLGGQIPYIQIANFASHEECDALVASAVKEGFGPYRGVEPVINRIGNTIFEYSGISRHEYFQKNVELSRAQRRIFDSSFGHLERFISLLRQKLQRSACVAKNIM</sequence>